<evidence type="ECO:0000313" key="2">
    <source>
        <dbReference type="Proteomes" id="UP000664940"/>
    </source>
</evidence>
<gene>
    <name evidence="1" type="ORF">HJG60_011060</name>
</gene>
<accession>A0A834ACG9</accession>
<organism evidence="1 2">
    <name type="scientific">Phyllostomus discolor</name>
    <name type="common">pale spear-nosed bat</name>
    <dbReference type="NCBI Taxonomy" id="89673"/>
    <lineage>
        <taxon>Eukaryota</taxon>
        <taxon>Metazoa</taxon>
        <taxon>Chordata</taxon>
        <taxon>Craniata</taxon>
        <taxon>Vertebrata</taxon>
        <taxon>Euteleostomi</taxon>
        <taxon>Mammalia</taxon>
        <taxon>Eutheria</taxon>
        <taxon>Laurasiatheria</taxon>
        <taxon>Chiroptera</taxon>
        <taxon>Yangochiroptera</taxon>
        <taxon>Phyllostomidae</taxon>
        <taxon>Phyllostominae</taxon>
        <taxon>Phyllostomus</taxon>
    </lineage>
</organism>
<dbReference type="AlphaFoldDB" id="A0A834ACG9"/>
<evidence type="ECO:0000313" key="1">
    <source>
        <dbReference type="EMBL" id="KAF6109869.1"/>
    </source>
</evidence>
<reference evidence="1 2" key="1">
    <citation type="journal article" date="2020" name="Nature">
        <title>Six reference-quality genomes reveal evolution of bat adaptations.</title>
        <authorList>
            <person name="Jebb D."/>
            <person name="Huang Z."/>
            <person name="Pippel M."/>
            <person name="Hughes G.M."/>
            <person name="Lavrichenko K."/>
            <person name="Devanna P."/>
            <person name="Winkler S."/>
            <person name="Jermiin L.S."/>
            <person name="Skirmuntt E.C."/>
            <person name="Katzourakis A."/>
            <person name="Burkitt-Gray L."/>
            <person name="Ray D.A."/>
            <person name="Sullivan K.A.M."/>
            <person name="Roscito J.G."/>
            <person name="Kirilenko B.M."/>
            <person name="Davalos L.M."/>
            <person name="Corthals A.P."/>
            <person name="Power M.L."/>
            <person name="Jones G."/>
            <person name="Ransome R.D."/>
            <person name="Dechmann D.K.N."/>
            <person name="Locatelli A.G."/>
            <person name="Puechmaille S.J."/>
            <person name="Fedrigo O."/>
            <person name="Jarvis E.D."/>
            <person name="Hiller M."/>
            <person name="Vernes S.C."/>
            <person name="Myers E.W."/>
            <person name="Teeling E.C."/>
        </authorList>
    </citation>
    <scope>NUCLEOTIDE SEQUENCE [LARGE SCALE GENOMIC DNA]</scope>
    <source>
        <strain evidence="1">Bat1K_MPI-CBG_1</strain>
    </source>
</reference>
<dbReference type="EMBL" id="JABVXQ010000005">
    <property type="protein sequence ID" value="KAF6109869.1"/>
    <property type="molecule type" value="Genomic_DNA"/>
</dbReference>
<comment type="caution">
    <text evidence="1">The sequence shown here is derived from an EMBL/GenBank/DDBJ whole genome shotgun (WGS) entry which is preliminary data.</text>
</comment>
<proteinExistence type="predicted"/>
<sequence>MLQQWGEGDSRLWGPSPEVRSWLDRGPLPGPACAVPEAGPQARAWLGGRPVSGPETDSQKAGTKVAMFMVTLERSRNYTSESETIPPAPPLGRISLKPALRRWSSRGGGSATPADCPSPGDCPDPPASAFELGYLSTRAESGPQAHRCMVVTECPDAVPSGIFLNGVSAFFTSASCSTRGFLPAFFI</sequence>
<protein>
    <submittedName>
        <fullName evidence="1">Uncharacterized protein</fullName>
    </submittedName>
</protein>
<dbReference type="Proteomes" id="UP000664940">
    <property type="component" value="Unassembled WGS sequence"/>
</dbReference>
<name>A0A834ACG9_9CHIR</name>